<dbReference type="Proteomes" id="UP000005238">
    <property type="component" value="Unassembled WGS sequence"/>
</dbReference>
<keyword evidence="4 9" id="KW-0812">Transmembrane</keyword>
<dbReference type="InterPro" id="IPR003593">
    <property type="entry name" value="AAA+_ATPase"/>
</dbReference>
<evidence type="ECO:0000256" key="3">
    <source>
        <dbReference type="ARBA" id="ARBA00022448"/>
    </source>
</evidence>
<dbReference type="PROSITE" id="PS50893">
    <property type="entry name" value="ABC_TRANSPORTER_2"/>
    <property type="match status" value="2"/>
</dbReference>
<reference evidence="11" key="2">
    <citation type="submission" date="2015-06" db="UniProtKB">
        <authorList>
            <consortium name="EnsemblProtists"/>
        </authorList>
    </citation>
    <scope>IDENTIFICATION</scope>
    <source>
        <strain evidence="11">Pr102</strain>
    </source>
</reference>
<feature type="transmembrane region" description="Helical" evidence="9">
    <location>
        <begin position="1227"/>
        <end position="1253"/>
    </location>
</feature>
<evidence type="ECO:0000313" key="12">
    <source>
        <dbReference type="Proteomes" id="UP000005238"/>
    </source>
</evidence>
<reference evidence="12" key="1">
    <citation type="journal article" date="2006" name="Science">
        <title>Phytophthora genome sequences uncover evolutionary origins and mechanisms of pathogenesis.</title>
        <authorList>
            <person name="Tyler B.M."/>
            <person name="Tripathy S."/>
            <person name="Zhang X."/>
            <person name="Dehal P."/>
            <person name="Jiang R.H."/>
            <person name="Aerts A."/>
            <person name="Arredondo F.D."/>
            <person name="Baxter L."/>
            <person name="Bensasson D."/>
            <person name="Beynon J.L."/>
            <person name="Chapman J."/>
            <person name="Damasceno C.M."/>
            <person name="Dorrance A.E."/>
            <person name="Dou D."/>
            <person name="Dickerman A.W."/>
            <person name="Dubchak I.L."/>
            <person name="Garbelotto M."/>
            <person name="Gijzen M."/>
            <person name="Gordon S.G."/>
            <person name="Govers F."/>
            <person name="Grunwald N.J."/>
            <person name="Huang W."/>
            <person name="Ivors K.L."/>
            <person name="Jones R.W."/>
            <person name="Kamoun S."/>
            <person name="Krampis K."/>
            <person name="Lamour K.H."/>
            <person name="Lee M.K."/>
            <person name="McDonald W.H."/>
            <person name="Medina M."/>
            <person name="Meijer H.J."/>
            <person name="Nordberg E.K."/>
            <person name="Maclean D.J."/>
            <person name="Ospina-Giraldo M.D."/>
            <person name="Morris P.F."/>
            <person name="Phuntumart V."/>
            <person name="Putnam N.H."/>
            <person name="Rash S."/>
            <person name="Rose J.K."/>
            <person name="Sakihama Y."/>
            <person name="Salamov A.A."/>
            <person name="Savidor A."/>
            <person name="Scheuring C.F."/>
            <person name="Smith B.M."/>
            <person name="Sobral B.W."/>
            <person name="Terry A."/>
            <person name="Torto-Alalibo T.A."/>
            <person name="Win J."/>
            <person name="Xu Z."/>
            <person name="Zhang H."/>
            <person name="Grigoriev I.V."/>
            <person name="Rokhsar D.S."/>
            <person name="Boore J.L."/>
        </authorList>
    </citation>
    <scope>NUCLEOTIDE SEQUENCE [LARGE SCALE GENOMIC DNA]</scope>
    <source>
        <strain evidence="12">Pr102</strain>
    </source>
</reference>
<dbReference type="InterPro" id="IPR027417">
    <property type="entry name" value="P-loop_NTPase"/>
</dbReference>
<feature type="domain" description="ABC transporter" evidence="10">
    <location>
        <begin position="76"/>
        <end position="342"/>
    </location>
</feature>
<feature type="transmembrane region" description="Helical" evidence="9">
    <location>
        <begin position="1100"/>
        <end position="1122"/>
    </location>
</feature>
<dbReference type="EMBL" id="DS566000">
    <property type="status" value="NOT_ANNOTATED_CDS"/>
    <property type="molecule type" value="Genomic_DNA"/>
</dbReference>
<comment type="similarity">
    <text evidence="2">Belongs to the ABC transporter superfamily. ABCG family. PDR (TC 3.A.1.205) subfamily.</text>
</comment>
<dbReference type="eggNOG" id="KOG0065">
    <property type="taxonomic scope" value="Eukaryota"/>
</dbReference>
<dbReference type="Pfam" id="PF06422">
    <property type="entry name" value="PDR_CDR"/>
    <property type="match status" value="1"/>
</dbReference>
<feature type="transmembrane region" description="Helical" evidence="9">
    <location>
        <begin position="477"/>
        <end position="498"/>
    </location>
</feature>
<evidence type="ECO:0000259" key="10">
    <source>
        <dbReference type="PROSITE" id="PS50893"/>
    </source>
</evidence>
<dbReference type="OMA" id="ENDHFES"/>
<evidence type="ECO:0000256" key="1">
    <source>
        <dbReference type="ARBA" id="ARBA00004141"/>
    </source>
</evidence>
<feature type="transmembrane region" description="Helical" evidence="9">
    <location>
        <begin position="671"/>
        <end position="694"/>
    </location>
</feature>
<dbReference type="InterPro" id="IPR013525">
    <property type="entry name" value="ABC2_TM"/>
</dbReference>
<dbReference type="SUPFAM" id="SSF52540">
    <property type="entry name" value="P-loop containing nucleoside triphosphate hydrolases"/>
    <property type="match status" value="2"/>
</dbReference>
<dbReference type="Pfam" id="PF19055">
    <property type="entry name" value="ABC2_membrane_7"/>
    <property type="match status" value="1"/>
</dbReference>
<feature type="transmembrane region" description="Helical" evidence="9">
    <location>
        <begin position="610"/>
        <end position="628"/>
    </location>
</feature>
<dbReference type="FunFam" id="3.40.50.300:FF:000289">
    <property type="entry name" value="ABC transporter G family member 31"/>
    <property type="match status" value="1"/>
</dbReference>
<feature type="transmembrane region" description="Helical" evidence="9">
    <location>
        <begin position="557"/>
        <end position="576"/>
    </location>
</feature>
<sequence>METSKLEETAAKALMTNGSQAFNDHLATTLQAALGRPLPQMEVRVKNLSVEADVVVGRHEDGRELPTLTHTIKTAARKLSAKKHVVHKTILRNFSGVFEPGTITLVLGQPSSGKSSLMKVLSGRFPQEKRVTVDGHITYNGVPQQELGSRLPQFVTYVDQHDVHFPTLTVKETLEFAHAFTGGELLRRGEELLANGSVDENLEALKTVQTLFQHYPDIVIEQLGLQNCQDTIIGNGMLRGVSGGERKRVTTGEMEFGMKYMTLMDEISTGLDSATAFDIITTQRSIAKTLGKTVVISLLQPSPEIFALFDNVLILNAGEVMYHGPRDHALPYFESLGFQCPPHRDTADFLLDLGTNQQVKYQNALPVGMTKHPRWPFEFGQFFQRSGMYRHTLARLDGPWKDELISSAAEFIEFTPTFQQTFVQNAMAVTRRQMVIAIRNKAFIHVRGFMVIVIALLYGSLFYQLEPTDVQVTMGVLFQSLFFLGLGQYAQVPGYCSIRAIFYKQRRANYIRTAAYVLACSASQIPWALGETVVFGTIVYWMCGFVATAWNFLLYELLVFQTLMAFAAWYFFMAAVTPDMHIAKPVSMMSIFTFVAFAGFVIPKNQIPDYFIWIYWIDPIAWCLRSVAVSQYRSSAFDVCEYAGVNYCTQYQMKMGEYFLSLYDVPSDASWIWLGILVLFAIYAIFMVLGWAVLEYKRYESPEHITLTVETATATDDYTLAMTPTNGRKTPANDAQTADEDVALHVRATTRKFEPVIIAFQDLWYSVPDPHNPKESLTLLKGINGYALPGSITALMGSTGAGKTTLMDVIAGRKTGGTIQGKILLNGYEASDLAIRRCTGYCEQMDIHSDASTIREALVFSAFLRQDSSVPDSQKYDSVEECLELLDLQGVADEIVRGSPTERMKRLTIGVELAADPRVLFLDEPTSGLDARSAKLIMDGVRKVADTGRTIVCTIHQPSTEVFMLFDKLLLLKRGGQTVYFGDLGKRAQTMVDYFEAIPGVQPLPMGYNPATWMLECIGAGVNHLNDNPVDFVDVFDSSDTKRAMDTHLATEGVSVPAPGSTELVFAQKRAANSWTQMTALVGRFMNLYWRTPSYNLTRFAIAPLLGLLFGLIYVSVSYTSYQGVNAGVGMVFMTTLFNGVVAFNSVLPITSQDREAFYRERAAQSYNALWYFVGSTVAEIPYVFGSMLLYTVIFYWMVGFTGFGTAVLYWINTSLLVLLQTYLGQLLVYALPSVEVAALLGVMLNSILFLFMGFNPPANAIPSGYKWLYTICPQRYPLAILAAYIFSDCDTLPTYDTQTQQYVNVGSSLGCQPMTNPPVTISHTTIKEYVESTFEYKYDEIWRNFGIVIAFIVGIRFLALLSLRFINHQKR</sequence>
<dbReference type="InterPro" id="IPR043926">
    <property type="entry name" value="ABCG_dom"/>
</dbReference>
<dbReference type="GO" id="GO:0005524">
    <property type="term" value="F:ATP binding"/>
    <property type="evidence" value="ECO:0007669"/>
    <property type="project" value="UniProtKB-KW"/>
</dbReference>
<feature type="transmembrane region" description="Helical" evidence="9">
    <location>
        <begin position="510"/>
        <end position="527"/>
    </location>
</feature>
<evidence type="ECO:0000256" key="4">
    <source>
        <dbReference type="ARBA" id="ARBA00022692"/>
    </source>
</evidence>
<keyword evidence="7 9" id="KW-1133">Transmembrane helix</keyword>
<dbReference type="HOGENOM" id="CLU_000604_35_3_1"/>
<evidence type="ECO:0000256" key="6">
    <source>
        <dbReference type="ARBA" id="ARBA00022840"/>
    </source>
</evidence>
<dbReference type="CDD" id="cd03232">
    <property type="entry name" value="ABCG_PDR_domain2"/>
    <property type="match status" value="1"/>
</dbReference>
<dbReference type="PANTHER" id="PTHR19241">
    <property type="entry name" value="ATP-BINDING CASSETTE TRANSPORTER"/>
    <property type="match status" value="1"/>
</dbReference>
<evidence type="ECO:0000256" key="8">
    <source>
        <dbReference type="ARBA" id="ARBA00023136"/>
    </source>
</evidence>
<evidence type="ECO:0000313" key="11">
    <source>
        <dbReference type="EnsemblProtists" id="Phyra73456"/>
    </source>
</evidence>
<feature type="domain" description="ABC transporter" evidence="10">
    <location>
        <begin position="758"/>
        <end position="1000"/>
    </location>
</feature>
<feature type="transmembrane region" description="Helical" evidence="9">
    <location>
        <begin position="1346"/>
        <end position="1367"/>
    </location>
</feature>
<feature type="transmembrane region" description="Helical" evidence="9">
    <location>
        <begin position="582"/>
        <end position="603"/>
    </location>
</feature>
<feature type="transmembrane region" description="Helical" evidence="9">
    <location>
        <begin position="442"/>
        <end position="465"/>
    </location>
</feature>
<dbReference type="InterPro" id="IPR034003">
    <property type="entry name" value="ABCG_PDR_2"/>
</dbReference>
<dbReference type="GO" id="GO:0016020">
    <property type="term" value="C:membrane"/>
    <property type="evidence" value="ECO:0007669"/>
    <property type="project" value="UniProtKB-SubCell"/>
</dbReference>
<dbReference type="VEuPathDB" id="FungiDB:KRP23_1447"/>
<dbReference type="InParanoid" id="H3GD45"/>
<evidence type="ECO:0000256" key="2">
    <source>
        <dbReference type="ARBA" id="ARBA00006012"/>
    </source>
</evidence>
<dbReference type="Gene3D" id="3.40.50.300">
    <property type="entry name" value="P-loop containing nucleotide triphosphate hydrolases"/>
    <property type="match status" value="2"/>
</dbReference>
<organism evidence="11 12">
    <name type="scientific">Phytophthora ramorum</name>
    <name type="common">Sudden oak death agent</name>
    <dbReference type="NCBI Taxonomy" id="164328"/>
    <lineage>
        <taxon>Eukaryota</taxon>
        <taxon>Sar</taxon>
        <taxon>Stramenopiles</taxon>
        <taxon>Oomycota</taxon>
        <taxon>Peronosporomycetes</taxon>
        <taxon>Peronosporales</taxon>
        <taxon>Peronosporaceae</taxon>
        <taxon>Phytophthora</taxon>
    </lineage>
</organism>
<proteinExistence type="inferred from homology"/>
<dbReference type="GO" id="GO:0016887">
    <property type="term" value="F:ATP hydrolysis activity"/>
    <property type="evidence" value="ECO:0007669"/>
    <property type="project" value="InterPro"/>
</dbReference>
<dbReference type="InterPro" id="IPR010929">
    <property type="entry name" value="PDR_CDR_ABC"/>
</dbReference>
<evidence type="ECO:0000256" key="5">
    <source>
        <dbReference type="ARBA" id="ARBA00022741"/>
    </source>
</evidence>
<dbReference type="SMART" id="SM00382">
    <property type="entry name" value="AAA"/>
    <property type="match status" value="2"/>
</dbReference>
<dbReference type="GO" id="GO:0140359">
    <property type="term" value="F:ABC-type transporter activity"/>
    <property type="evidence" value="ECO:0007669"/>
    <property type="project" value="InterPro"/>
</dbReference>
<keyword evidence="12" id="KW-1185">Reference proteome</keyword>
<keyword evidence="3" id="KW-0813">Transport</keyword>
<name>H3GD45_PHYRM</name>
<feature type="transmembrane region" description="Helical" evidence="9">
    <location>
        <begin position="1128"/>
        <end position="1148"/>
    </location>
</feature>
<protein>
    <recommendedName>
        <fullName evidence="10">ABC transporter domain-containing protein</fullName>
    </recommendedName>
</protein>
<keyword evidence="5" id="KW-0547">Nucleotide-binding</keyword>
<dbReference type="Pfam" id="PF01061">
    <property type="entry name" value="ABC2_membrane"/>
    <property type="match status" value="2"/>
</dbReference>
<keyword evidence="6" id="KW-0067">ATP-binding</keyword>
<feature type="transmembrane region" description="Helical" evidence="9">
    <location>
        <begin position="533"/>
        <end position="550"/>
    </location>
</feature>
<accession>H3GD45</accession>
<evidence type="ECO:0000256" key="9">
    <source>
        <dbReference type="SAM" id="Phobius"/>
    </source>
</evidence>
<comment type="subcellular location">
    <subcellularLocation>
        <location evidence="1">Membrane</location>
        <topology evidence="1">Multi-pass membrane protein</topology>
    </subcellularLocation>
</comment>
<keyword evidence="8 9" id="KW-0472">Membrane</keyword>
<dbReference type="InterPro" id="IPR003439">
    <property type="entry name" value="ABC_transporter-like_ATP-bd"/>
</dbReference>
<dbReference type="FunFam" id="3.40.50.300:FF:000528">
    <property type="entry name" value="ABC transporter G family member 31"/>
    <property type="match status" value="1"/>
</dbReference>
<feature type="transmembrane region" description="Helical" evidence="9">
    <location>
        <begin position="1194"/>
        <end position="1220"/>
    </location>
</feature>
<dbReference type="EnsemblProtists" id="Phyra73456">
    <property type="protein sequence ID" value="Phyra73456"/>
    <property type="gene ID" value="Phyra73456"/>
</dbReference>
<dbReference type="Pfam" id="PF00005">
    <property type="entry name" value="ABC_tran"/>
    <property type="match status" value="2"/>
</dbReference>
<dbReference type="VEuPathDB" id="FungiDB:KRP22_1190"/>
<feature type="transmembrane region" description="Helical" evidence="9">
    <location>
        <begin position="1169"/>
        <end position="1188"/>
    </location>
</feature>
<evidence type="ECO:0000256" key="7">
    <source>
        <dbReference type="ARBA" id="ARBA00022989"/>
    </source>
</evidence>